<comment type="caution">
    <text evidence="3">The sequence shown here is derived from an EMBL/GenBank/DDBJ whole genome shotgun (WGS) entry which is preliminary data.</text>
</comment>
<dbReference type="Proteomes" id="UP000722485">
    <property type="component" value="Unassembled WGS sequence"/>
</dbReference>
<feature type="compositionally biased region" description="Acidic residues" evidence="1">
    <location>
        <begin position="433"/>
        <end position="445"/>
    </location>
</feature>
<feature type="region of interest" description="Disordered" evidence="1">
    <location>
        <begin position="202"/>
        <end position="228"/>
    </location>
</feature>
<feature type="region of interest" description="Disordered" evidence="1">
    <location>
        <begin position="431"/>
        <end position="462"/>
    </location>
</feature>
<proteinExistence type="predicted"/>
<dbReference type="CDD" id="cd09917">
    <property type="entry name" value="F-box_SF"/>
    <property type="match status" value="1"/>
</dbReference>
<name>A0A9P5HH72_9HYPO</name>
<reference evidence="3" key="1">
    <citation type="submission" date="2020-03" db="EMBL/GenBank/DDBJ databases">
        <title>Draft Genome Sequence of Cylindrodendrum hubeiense.</title>
        <authorList>
            <person name="Buettner E."/>
            <person name="Kellner H."/>
        </authorList>
    </citation>
    <scope>NUCLEOTIDE SEQUENCE</scope>
    <source>
        <strain evidence="3">IHI 201604</strain>
    </source>
</reference>
<gene>
    <name evidence="3" type="ORF">G7Z17_g2670</name>
</gene>
<organism evidence="3 4">
    <name type="scientific">Cylindrodendrum hubeiense</name>
    <dbReference type="NCBI Taxonomy" id="595255"/>
    <lineage>
        <taxon>Eukaryota</taxon>
        <taxon>Fungi</taxon>
        <taxon>Dikarya</taxon>
        <taxon>Ascomycota</taxon>
        <taxon>Pezizomycotina</taxon>
        <taxon>Sordariomycetes</taxon>
        <taxon>Hypocreomycetidae</taxon>
        <taxon>Hypocreales</taxon>
        <taxon>Nectriaceae</taxon>
        <taxon>Cylindrodendrum</taxon>
    </lineage>
</organism>
<evidence type="ECO:0000313" key="3">
    <source>
        <dbReference type="EMBL" id="KAF7554799.1"/>
    </source>
</evidence>
<accession>A0A9P5HH72</accession>
<dbReference type="SUPFAM" id="SSF81383">
    <property type="entry name" value="F-box domain"/>
    <property type="match status" value="1"/>
</dbReference>
<dbReference type="OrthoDB" id="3927840at2759"/>
<evidence type="ECO:0000313" key="4">
    <source>
        <dbReference type="Proteomes" id="UP000722485"/>
    </source>
</evidence>
<dbReference type="InterPro" id="IPR001810">
    <property type="entry name" value="F-box_dom"/>
</dbReference>
<feature type="compositionally biased region" description="Acidic residues" evidence="1">
    <location>
        <begin position="215"/>
        <end position="225"/>
    </location>
</feature>
<evidence type="ECO:0000256" key="1">
    <source>
        <dbReference type="SAM" id="MobiDB-lite"/>
    </source>
</evidence>
<dbReference type="Pfam" id="PF12937">
    <property type="entry name" value="F-box-like"/>
    <property type="match status" value="1"/>
</dbReference>
<dbReference type="PROSITE" id="PS50181">
    <property type="entry name" value="FBOX"/>
    <property type="match status" value="1"/>
</dbReference>
<dbReference type="EMBL" id="JAANBB010000028">
    <property type="protein sequence ID" value="KAF7554799.1"/>
    <property type="molecule type" value="Genomic_DNA"/>
</dbReference>
<protein>
    <recommendedName>
        <fullName evidence="2">F-box domain-containing protein</fullName>
    </recommendedName>
</protein>
<evidence type="ECO:0000259" key="2">
    <source>
        <dbReference type="PROSITE" id="PS50181"/>
    </source>
</evidence>
<feature type="domain" description="F-box" evidence="2">
    <location>
        <begin position="1"/>
        <end position="45"/>
    </location>
</feature>
<dbReference type="AlphaFoldDB" id="A0A9P5HH72"/>
<sequence>MTLESLPTELFLNITANLTADELTKLTCTCKRINALVHPLLWTNIDLYHGGYRDTSRELKVPQPFISPSPWVNHTEENASDLFRVLEVDKPKGADRPKELMAQVKSLCTVVEDSSSTCVWSLLPHFTNLEALQLHGQCWHDLIDEESIPEISAPPIPKLRFAKLSAYIPRTVAKWVIFRCGMTLERLELGLLDRPISDERCGDPKFPPLPRDAVDDSDASDEESDYGSVTGMRVIPRPLGGFLPAKNDPGSEAQSCDSEETFELLLPRLKHLHLSRPSEKINPGSRASYNPIDYSWSSRADEASLADWRRILQASSNTLEVLVLEQRPGAVEIEADSVNSPEYMRSDEAGLGSKLLIDMLEELLEQEDGFRALRCVYLYGIPVGKSHGKPSEHVPGGRLMRLLERRNVTCEARLGSWCYFDDYTGEARWEREIDNEDEGEDEEDRGDVGGHPMKWDSLLASV</sequence>
<dbReference type="InterPro" id="IPR036047">
    <property type="entry name" value="F-box-like_dom_sf"/>
</dbReference>
<keyword evidence="4" id="KW-1185">Reference proteome</keyword>
<dbReference type="Gene3D" id="1.20.1280.50">
    <property type="match status" value="1"/>
</dbReference>